<dbReference type="SUPFAM" id="SSF50978">
    <property type="entry name" value="WD40 repeat-like"/>
    <property type="match status" value="1"/>
</dbReference>
<keyword evidence="3" id="KW-1185">Reference proteome</keyword>
<dbReference type="PANTHER" id="PTHR12296:SF21">
    <property type="entry name" value="DENN DOMAIN-CONTAINING PROTEIN 3"/>
    <property type="match status" value="1"/>
</dbReference>
<dbReference type="Proteomes" id="UP000694428">
    <property type="component" value="Unplaced"/>
</dbReference>
<dbReference type="Ensembl" id="ENSPSTT00000011311.1">
    <property type="protein sequence ID" value="ENSPSTP00000010770.1"/>
    <property type="gene ID" value="ENSPSTG00000007602.1"/>
</dbReference>
<dbReference type="InterPro" id="IPR036322">
    <property type="entry name" value="WD40_repeat_dom_sf"/>
</dbReference>
<dbReference type="InterPro" id="IPR057977">
    <property type="entry name" value="TPR_DENND3"/>
</dbReference>
<dbReference type="AlphaFoldDB" id="A0A8C9F7V0"/>
<dbReference type="GO" id="GO:0031410">
    <property type="term" value="C:cytoplasmic vesicle"/>
    <property type="evidence" value="ECO:0007669"/>
    <property type="project" value="TreeGrafter"/>
</dbReference>
<dbReference type="InterPro" id="IPR051696">
    <property type="entry name" value="DENN_Domain_GEFs"/>
</dbReference>
<dbReference type="GO" id="GO:0005085">
    <property type="term" value="F:guanyl-nucleotide exchange factor activity"/>
    <property type="evidence" value="ECO:0007669"/>
    <property type="project" value="UniProtKB-ARBA"/>
</dbReference>
<sequence length="877" mass="100552">QLSTMELFAHCPCSQWNGESQVEKKVKLMGVSVFIAGGLYITSEPREDHIHFLVFTDVCGNRTYGVVAQYYQPMQVCYLTHPGCFVPLAICVISRYPYFNALKDCLSCLLVQLRSFKDLDVDDHIKEFAAKLFLIPSPPPGPLHLVITDAGLHHCFNTTCCKALGCCSCINRIIRSEFSIRSEISPADLILINIDDGNISHSKMVEEEPEIPDVPAQAAETFKQRAESLQLHYDLELCHLRATTDLGELQMRRRAWQQKLNTEVQQMTLQLIVNIFREVKDHLNYEHRVFNSEEFLKTRAIGDQPFYGKVSSVLNMLNCCDGTLFVYSTAGCKNIHPSKSVSTFKIPEIHFPLMSHCVHSYYTEFFNHLSKAINTLPPDNSALLARYFYLRGLISLMQGKLLNALSDFQNLDKTDLRIFPTELVRKIVETLPPSERFQADRKPELKRLISLVMEQQREVTKIDDHVKHFELPKTHMQLDDFVKRIQESGIVRDTDTVHRLFDALTVGQQKQIDPETFRDFYNYWKETEAEAQEVNLPPAVIEHLDKNECVYKLSCSVKTNYGVGKIALTQKRLFLLTEGGRPGYVHIAAFRDIEVIPEHRCISLGCCSASNNVSSTCLQKWFIFFTSFIFSALFLGHLDISERPDNAHPKLWCALNEGKVVVFDASTWTIQQHCFRMGRCKLTCMVMVEQSQVWIGSQDSIIYIINTHSMSCNKQLNDHRSDITDIVVEKKNGIPSEAYSSSLDGTVIAWNISTLKVNRAFQLPCQHLTSIKLHNDQLWCCTGSCIFVMSTYEFRLQMKIEHHLKDVCSYFLCFQLFPERNEVWASYSGSSDLYVWNTKDFASTPQKIHLQDCSEITCMIQVKNQVRDIWTDFPLLS</sequence>
<reference evidence="2" key="1">
    <citation type="submission" date="2025-08" db="UniProtKB">
        <authorList>
            <consortium name="Ensembl"/>
        </authorList>
    </citation>
    <scope>IDENTIFICATION</scope>
</reference>
<dbReference type="SMART" id="SM00801">
    <property type="entry name" value="dDENN"/>
    <property type="match status" value="1"/>
</dbReference>
<dbReference type="Pfam" id="PF02141">
    <property type="entry name" value="DENN"/>
    <property type="match status" value="1"/>
</dbReference>
<protein>
    <submittedName>
        <fullName evidence="2">DENN domain containing 3</fullName>
    </submittedName>
</protein>
<dbReference type="PANTHER" id="PTHR12296">
    <property type="entry name" value="DENN DOMAIN-CONTAINING PROTEIN 4"/>
    <property type="match status" value="1"/>
</dbReference>
<accession>A0A8C9F7V0</accession>
<dbReference type="Gene3D" id="2.130.10.10">
    <property type="entry name" value="YVTN repeat-like/Quinoprotein amine dehydrogenase"/>
    <property type="match status" value="1"/>
</dbReference>
<dbReference type="InterPro" id="IPR015943">
    <property type="entry name" value="WD40/YVTN_repeat-like_dom_sf"/>
</dbReference>
<organism evidence="2 3">
    <name type="scientific">Pavo cristatus</name>
    <name type="common">Indian peafowl</name>
    <name type="synonym">Blue peafowl</name>
    <dbReference type="NCBI Taxonomy" id="9049"/>
    <lineage>
        <taxon>Eukaryota</taxon>
        <taxon>Metazoa</taxon>
        <taxon>Chordata</taxon>
        <taxon>Craniata</taxon>
        <taxon>Vertebrata</taxon>
        <taxon>Euteleostomi</taxon>
        <taxon>Archelosauria</taxon>
        <taxon>Archosauria</taxon>
        <taxon>Dinosauria</taxon>
        <taxon>Saurischia</taxon>
        <taxon>Theropoda</taxon>
        <taxon>Coelurosauria</taxon>
        <taxon>Aves</taxon>
        <taxon>Neognathae</taxon>
        <taxon>Galloanserae</taxon>
        <taxon>Galliformes</taxon>
        <taxon>Phasianidae</taxon>
        <taxon>Phasianinae</taxon>
        <taxon>Pavo</taxon>
    </lineage>
</organism>
<dbReference type="InterPro" id="IPR005112">
    <property type="entry name" value="dDENN_dom"/>
</dbReference>
<evidence type="ECO:0000313" key="3">
    <source>
        <dbReference type="Proteomes" id="UP000694428"/>
    </source>
</evidence>
<feature type="domain" description="dDENN" evidence="1">
    <location>
        <begin position="260"/>
        <end position="320"/>
    </location>
</feature>
<dbReference type="Pfam" id="PF25570">
    <property type="entry name" value="TPR_DENND3"/>
    <property type="match status" value="1"/>
</dbReference>
<dbReference type="InterPro" id="IPR001194">
    <property type="entry name" value="cDENN_dom"/>
</dbReference>
<name>A0A8C9F7V0_PAVCR</name>
<reference evidence="2" key="2">
    <citation type="submission" date="2025-09" db="UniProtKB">
        <authorList>
            <consortium name="Ensembl"/>
        </authorList>
    </citation>
    <scope>IDENTIFICATION</scope>
</reference>
<evidence type="ECO:0000259" key="1">
    <source>
        <dbReference type="SMART" id="SM00801"/>
    </source>
</evidence>
<dbReference type="GO" id="GO:0032483">
    <property type="term" value="P:regulation of Rab protein signal transduction"/>
    <property type="evidence" value="ECO:0007669"/>
    <property type="project" value="TreeGrafter"/>
</dbReference>
<proteinExistence type="predicted"/>
<evidence type="ECO:0000313" key="2">
    <source>
        <dbReference type="Ensembl" id="ENSPSTP00000010770.1"/>
    </source>
</evidence>